<dbReference type="Pfam" id="PF00561">
    <property type="entry name" value="Abhydrolase_1"/>
    <property type="match status" value="1"/>
</dbReference>
<dbReference type="AlphaFoldDB" id="A0AA36IB98"/>
<dbReference type="GO" id="GO:0016787">
    <property type="term" value="F:hydrolase activity"/>
    <property type="evidence" value="ECO:0007669"/>
    <property type="project" value="UniProtKB-KW"/>
</dbReference>
<dbReference type="PROSITE" id="PS50172">
    <property type="entry name" value="BRCT"/>
    <property type="match status" value="1"/>
</dbReference>
<dbReference type="InterPro" id="IPR000639">
    <property type="entry name" value="Epox_hydrolase-like"/>
</dbReference>
<keyword evidence="1" id="KW-0378">Hydrolase</keyword>
<name>A0AA36IB98_9DINO</name>
<dbReference type="SUPFAM" id="SSF52113">
    <property type="entry name" value="BRCT domain"/>
    <property type="match status" value="1"/>
</dbReference>
<dbReference type="Gene3D" id="3.40.50.1820">
    <property type="entry name" value="alpha/beta hydrolase"/>
    <property type="match status" value="1"/>
</dbReference>
<evidence type="ECO:0000259" key="3">
    <source>
        <dbReference type="PROSITE" id="PS50172"/>
    </source>
</evidence>
<organism evidence="4 5">
    <name type="scientific">Effrenium voratum</name>
    <dbReference type="NCBI Taxonomy" id="2562239"/>
    <lineage>
        <taxon>Eukaryota</taxon>
        <taxon>Sar</taxon>
        <taxon>Alveolata</taxon>
        <taxon>Dinophyceae</taxon>
        <taxon>Suessiales</taxon>
        <taxon>Symbiodiniaceae</taxon>
        <taxon>Effrenium</taxon>
    </lineage>
</organism>
<evidence type="ECO:0000313" key="5">
    <source>
        <dbReference type="Proteomes" id="UP001178507"/>
    </source>
</evidence>
<evidence type="ECO:0000313" key="4">
    <source>
        <dbReference type="EMBL" id="CAJ1384425.1"/>
    </source>
</evidence>
<dbReference type="Pfam" id="PF12738">
    <property type="entry name" value="PTCB-BRCT"/>
    <property type="match status" value="1"/>
</dbReference>
<comment type="similarity">
    <text evidence="2">Belongs to the AB hydrolase superfamily. Epoxide hydrolase family.</text>
</comment>
<dbReference type="InterPro" id="IPR000073">
    <property type="entry name" value="AB_hydrolase_1"/>
</dbReference>
<dbReference type="SMART" id="SM00292">
    <property type="entry name" value="BRCT"/>
    <property type="match status" value="2"/>
</dbReference>
<proteinExistence type="inferred from homology"/>
<dbReference type="InterPro" id="IPR036420">
    <property type="entry name" value="BRCT_dom_sf"/>
</dbReference>
<reference evidence="4" key="1">
    <citation type="submission" date="2023-08" db="EMBL/GenBank/DDBJ databases">
        <authorList>
            <person name="Chen Y."/>
            <person name="Shah S."/>
            <person name="Dougan E. K."/>
            <person name="Thang M."/>
            <person name="Chan C."/>
        </authorList>
    </citation>
    <scope>NUCLEOTIDE SEQUENCE</scope>
</reference>
<evidence type="ECO:0000256" key="1">
    <source>
        <dbReference type="ARBA" id="ARBA00022801"/>
    </source>
</evidence>
<evidence type="ECO:0000256" key="2">
    <source>
        <dbReference type="ARBA" id="ARBA00038334"/>
    </source>
</evidence>
<accession>A0AA36IB98</accession>
<dbReference type="InterPro" id="IPR001357">
    <property type="entry name" value="BRCT_dom"/>
</dbReference>
<dbReference type="EMBL" id="CAUJNA010001113">
    <property type="protein sequence ID" value="CAJ1384425.1"/>
    <property type="molecule type" value="Genomic_DNA"/>
</dbReference>
<dbReference type="InterPro" id="IPR029058">
    <property type="entry name" value="AB_hydrolase_fold"/>
</dbReference>
<dbReference type="Proteomes" id="UP001178507">
    <property type="component" value="Unassembled WGS sequence"/>
</dbReference>
<dbReference type="PRINTS" id="PR00412">
    <property type="entry name" value="EPOXHYDRLASE"/>
</dbReference>
<dbReference type="Gene3D" id="3.40.50.10190">
    <property type="entry name" value="BRCT domain"/>
    <property type="match status" value="1"/>
</dbReference>
<keyword evidence="5" id="KW-1185">Reference proteome</keyword>
<protein>
    <recommendedName>
        <fullName evidence="3">BRCT domain-containing protein</fullName>
    </recommendedName>
</protein>
<comment type="caution">
    <text evidence="4">The sequence shown here is derived from an EMBL/GenBank/DDBJ whole genome shotgun (WGS) entry which is preliminary data.</text>
</comment>
<feature type="domain" description="BRCT" evidence="3">
    <location>
        <begin position="203"/>
        <end position="289"/>
    </location>
</feature>
<dbReference type="PANTHER" id="PTHR43329">
    <property type="entry name" value="EPOXIDE HYDROLASE"/>
    <property type="match status" value="1"/>
</dbReference>
<dbReference type="SUPFAM" id="SSF53474">
    <property type="entry name" value="alpha/beta-Hydrolases"/>
    <property type="match status" value="1"/>
</dbReference>
<sequence length="714" mass="79310">MDDLRGRGGPFAGGDLASGGIAFLQSVLDAADQWLHRLQDRPWVSASESVTAADATKTSQEISSILSTSEALKLKEELQLFGRQGYVTRRTLLKGKRVALLLRDQAPLLARLARWCGATVQHSTSSADVVLIGPRGGGCSGFASCRNQQKAFRVAWLRASCVAGRLLPRHRLGCASSGAPFSSFRSCIAGTQEDFPESEFGCYAPRLMEGLLMSTSRLRARESVSFTAHLLGAECTEELTKAHTHLIAGAALGAKYDFAMQNHIPVVSVAWLDQTLRVGLPMKAGDFFEEDGCEGAGLRVAEFHEMWPGGRLAELRRPPFHVPWSRHHFDVGSLITLDVMLREPTEGGTFQTLERGRLRAHRFHLGDVLVFVGHKYHSVSTLRKGSRRVLVLELWRGKDCTCGHRCDRRVARCADRRLRVAIDVQPRDAKVVLLFLHGWPDNAKVWTRQIRRFSALGYRCVAPELPNHGFGERSTWGYDFDVLASQLNNLAADLRSNGSSLVLVAHDWGAWLGYMAQRLRPELYDALVPLDVAPGQGAADLSLAWRVAAYQSSAAACYLLHLLPFGAPLADFLLRLLVSRGLSPLTGWEMPLTPTPLEEMSASMGFTYWHTLKPPRFFQWALWRTQGLQGWCDCSADAELKGELPSCPFLFLHGDLPSSRLTLAGKYFLQAVKRKGTKLQYTRSFPAHHWFHYWLADEVNAEIEGFLHQCSLGP</sequence>
<gene>
    <name evidence="4" type="ORF">EVOR1521_LOCUS11303</name>
</gene>